<organism evidence="9 10">
    <name type="scientific">Rhizobium lusitanum</name>
    <dbReference type="NCBI Taxonomy" id="293958"/>
    <lineage>
        <taxon>Bacteria</taxon>
        <taxon>Pseudomonadati</taxon>
        <taxon>Pseudomonadota</taxon>
        <taxon>Alphaproteobacteria</taxon>
        <taxon>Hyphomicrobiales</taxon>
        <taxon>Rhizobiaceae</taxon>
        <taxon>Rhizobium/Agrobacterium group</taxon>
        <taxon>Rhizobium</taxon>
    </lineage>
</organism>
<dbReference type="PROSITE" id="PS50931">
    <property type="entry name" value="HTH_LYSR"/>
    <property type="match status" value="1"/>
</dbReference>
<keyword evidence="4" id="KW-0804">Transcription</keyword>
<dbReference type="PANTHER" id="PTHR30537:SF1">
    <property type="entry name" value="HTH-TYPE TRANSCRIPTIONAL REGULATOR PGRR"/>
    <property type="match status" value="1"/>
</dbReference>
<evidence type="ECO:0000256" key="5">
    <source>
        <dbReference type="ARBA" id="ARBA00054626"/>
    </source>
</evidence>
<accession>A0A1C3WJJ6</accession>
<dbReference type="FunFam" id="1.10.10.10:FF:000001">
    <property type="entry name" value="LysR family transcriptional regulator"/>
    <property type="match status" value="1"/>
</dbReference>
<keyword evidence="2" id="KW-0805">Transcription regulation</keyword>
<comment type="function">
    <text evidence="5">Transcriptional regulator of the ttuABCDE tartrate utilization operon.</text>
</comment>
<evidence type="ECO:0000313" key="9">
    <source>
        <dbReference type="EMBL" id="SCB40181.1"/>
    </source>
</evidence>
<evidence type="ECO:0000256" key="6">
    <source>
        <dbReference type="ARBA" id="ARBA00067332"/>
    </source>
</evidence>
<dbReference type="Gene3D" id="1.10.10.10">
    <property type="entry name" value="Winged helix-like DNA-binding domain superfamily/Winged helix DNA-binding domain"/>
    <property type="match status" value="1"/>
</dbReference>
<dbReference type="InterPro" id="IPR005119">
    <property type="entry name" value="LysR_subst-bd"/>
</dbReference>
<dbReference type="GO" id="GO:0043565">
    <property type="term" value="F:sequence-specific DNA binding"/>
    <property type="evidence" value="ECO:0007669"/>
    <property type="project" value="TreeGrafter"/>
</dbReference>
<dbReference type="Pfam" id="PF00126">
    <property type="entry name" value="HTH_1"/>
    <property type="match status" value="1"/>
</dbReference>
<dbReference type="Proteomes" id="UP000199205">
    <property type="component" value="Unassembled WGS sequence"/>
</dbReference>
<evidence type="ECO:0000256" key="1">
    <source>
        <dbReference type="ARBA" id="ARBA00009437"/>
    </source>
</evidence>
<proteinExistence type="inferred from homology"/>
<dbReference type="PANTHER" id="PTHR30537">
    <property type="entry name" value="HTH-TYPE TRANSCRIPTIONAL REGULATOR"/>
    <property type="match status" value="1"/>
</dbReference>
<evidence type="ECO:0000313" key="10">
    <source>
        <dbReference type="Proteomes" id="UP000199205"/>
    </source>
</evidence>
<dbReference type="SUPFAM" id="SSF53850">
    <property type="entry name" value="Periplasmic binding protein-like II"/>
    <property type="match status" value="1"/>
</dbReference>
<dbReference type="InterPro" id="IPR000847">
    <property type="entry name" value="LysR_HTH_N"/>
</dbReference>
<dbReference type="Gene3D" id="3.40.190.290">
    <property type="match status" value="1"/>
</dbReference>
<reference evidence="9 10" key="1">
    <citation type="submission" date="2016-08" db="EMBL/GenBank/DDBJ databases">
        <authorList>
            <person name="Seilhamer J.J."/>
        </authorList>
    </citation>
    <scope>NUCLEOTIDE SEQUENCE [LARGE SCALE GENOMIC DNA]</scope>
    <source>
        <strain evidence="9 10">P1-7</strain>
    </source>
</reference>
<evidence type="ECO:0000256" key="2">
    <source>
        <dbReference type="ARBA" id="ARBA00023015"/>
    </source>
</evidence>
<dbReference type="OrthoDB" id="9812435at2"/>
<evidence type="ECO:0000256" key="3">
    <source>
        <dbReference type="ARBA" id="ARBA00023125"/>
    </source>
</evidence>
<sequence length="303" mass="32806">MDRDLLPHLPIIVAVARRGGFAAAASELGMSASAVSHAVRLVEERLGQPLFARTTRSVALTEAGRSLIGTVTPALQDIHERIERIRAVKGRPSGLLRINAARVCLPLAVTRVIAAMAERYPEVEVEIFSDERLTDIVSEGFDAGIRIGEMIAQDMVAIRLTPPFRSVVVASPAYIGRHGRPTTLGQLSNHNCIGYRLIRSGGLYQWEFVEDGRDVAVTVGGQAIVTEAHSAIELALAGIGLAYVFEPLVQADIQAGRLVHVLADYAVTEGGLFLYFPRRAELAPKLRAFIDTIRQIGRESAAN</sequence>
<gene>
    <name evidence="9" type="ORF">GA0061101_112135</name>
</gene>
<dbReference type="SUPFAM" id="SSF46785">
    <property type="entry name" value="Winged helix' DNA-binding domain"/>
    <property type="match status" value="1"/>
</dbReference>
<evidence type="ECO:0000256" key="7">
    <source>
        <dbReference type="ARBA" id="ARBA00083243"/>
    </source>
</evidence>
<protein>
    <recommendedName>
        <fullName evidence="6">HTH-type transcriptional regulator TtuA</fullName>
    </recommendedName>
    <alternativeName>
        <fullName evidence="7">Tartrate utilization transcriptional regulator</fullName>
    </alternativeName>
</protein>
<dbReference type="InterPro" id="IPR036388">
    <property type="entry name" value="WH-like_DNA-bd_sf"/>
</dbReference>
<dbReference type="AlphaFoldDB" id="A0A1C3WJJ6"/>
<evidence type="ECO:0000256" key="4">
    <source>
        <dbReference type="ARBA" id="ARBA00023163"/>
    </source>
</evidence>
<comment type="similarity">
    <text evidence="1">Belongs to the LysR transcriptional regulatory family.</text>
</comment>
<dbReference type="EMBL" id="FMAF01000012">
    <property type="protein sequence ID" value="SCB40181.1"/>
    <property type="molecule type" value="Genomic_DNA"/>
</dbReference>
<feature type="domain" description="HTH lysR-type" evidence="8">
    <location>
        <begin position="1"/>
        <end position="61"/>
    </location>
</feature>
<dbReference type="CDD" id="cd08474">
    <property type="entry name" value="PBP2_CrgA_like_5"/>
    <property type="match status" value="1"/>
</dbReference>
<dbReference type="InterPro" id="IPR058163">
    <property type="entry name" value="LysR-type_TF_proteobact-type"/>
</dbReference>
<dbReference type="GO" id="GO:0003700">
    <property type="term" value="F:DNA-binding transcription factor activity"/>
    <property type="evidence" value="ECO:0007669"/>
    <property type="project" value="InterPro"/>
</dbReference>
<dbReference type="GO" id="GO:0006351">
    <property type="term" value="P:DNA-templated transcription"/>
    <property type="evidence" value="ECO:0007669"/>
    <property type="project" value="TreeGrafter"/>
</dbReference>
<evidence type="ECO:0000259" key="8">
    <source>
        <dbReference type="PROSITE" id="PS50931"/>
    </source>
</evidence>
<name>A0A1C3WJJ6_9HYPH</name>
<keyword evidence="3 9" id="KW-0238">DNA-binding</keyword>
<dbReference type="RefSeq" id="WP_092574977.1">
    <property type="nucleotide sequence ID" value="NZ_FMAF01000012.1"/>
</dbReference>
<dbReference type="Pfam" id="PF03466">
    <property type="entry name" value="LysR_substrate"/>
    <property type="match status" value="1"/>
</dbReference>
<dbReference type="InterPro" id="IPR036390">
    <property type="entry name" value="WH_DNA-bd_sf"/>
</dbReference>